<dbReference type="PANTHER" id="PTHR30572:SF15">
    <property type="entry name" value="ABC TRANSPORTER PERMEASE"/>
    <property type="match status" value="1"/>
</dbReference>
<evidence type="ECO:0000256" key="1">
    <source>
        <dbReference type="ARBA" id="ARBA00004651"/>
    </source>
</evidence>
<dbReference type="EMBL" id="SJTG01000005">
    <property type="protein sequence ID" value="TCI07096.1"/>
    <property type="molecule type" value="Genomic_DNA"/>
</dbReference>
<feature type="domain" description="ABC3 transporter permease C-terminal" evidence="7">
    <location>
        <begin position="309"/>
        <end position="430"/>
    </location>
</feature>
<dbReference type="InterPro" id="IPR003838">
    <property type="entry name" value="ABC3_permease_C"/>
</dbReference>
<dbReference type="Pfam" id="PF12704">
    <property type="entry name" value="MacB_PCD"/>
    <property type="match status" value="1"/>
</dbReference>
<dbReference type="Pfam" id="PF02687">
    <property type="entry name" value="FtsX"/>
    <property type="match status" value="1"/>
</dbReference>
<protein>
    <submittedName>
        <fullName evidence="9">FtsX-like permease family protein</fullName>
    </submittedName>
</protein>
<dbReference type="GO" id="GO:0005886">
    <property type="term" value="C:plasma membrane"/>
    <property type="evidence" value="ECO:0007669"/>
    <property type="project" value="UniProtKB-SubCell"/>
</dbReference>
<evidence type="ECO:0000256" key="4">
    <source>
        <dbReference type="ARBA" id="ARBA00022989"/>
    </source>
</evidence>
<evidence type="ECO:0000259" key="7">
    <source>
        <dbReference type="Pfam" id="PF02687"/>
    </source>
</evidence>
<feature type="domain" description="MacB-like periplasmic core" evidence="8">
    <location>
        <begin position="66"/>
        <end position="276"/>
    </location>
</feature>
<name>A0A4R0YFS2_9GAMM</name>
<evidence type="ECO:0000256" key="5">
    <source>
        <dbReference type="ARBA" id="ARBA00023136"/>
    </source>
</evidence>
<evidence type="ECO:0000256" key="2">
    <source>
        <dbReference type="ARBA" id="ARBA00022475"/>
    </source>
</evidence>
<dbReference type="Proteomes" id="UP000291822">
    <property type="component" value="Unassembled WGS sequence"/>
</dbReference>
<evidence type="ECO:0000313" key="9">
    <source>
        <dbReference type="EMBL" id="TCI07096.1"/>
    </source>
</evidence>
<keyword evidence="3 6" id="KW-0812">Transmembrane</keyword>
<keyword evidence="4 6" id="KW-1133">Transmembrane helix</keyword>
<evidence type="ECO:0000256" key="6">
    <source>
        <dbReference type="SAM" id="Phobius"/>
    </source>
</evidence>
<gene>
    <name evidence="9" type="ORF">EZM97_31285</name>
</gene>
<sequence length="438" mass="45762">MNIVTNILLVLLIVAVLAVWILLPWYAVAALVVLFACWMAFTRRGHQAASVASVGISTLGQRLGSSAVIVIGIAGVVGVLVALLAMGEGYAETLRKTGSVDTAIVMRGSSAAEVMSVLDHDSVTLIPQAHGIARDAKGQPIASPEIVVAANLPIKGGTADDEGSVQLRGVGEQAFAVRPDVKIVQGRNFQPGMRELIVGKGAAKQFAGLEPGHTIQLGSQQWNVVGVFASGDAMESEVWGDASVVADTYRRGSSRASVTVRLADPKAYDAFKAELDGNPQLKVDVSTTLDYFSKQSEGMTKVIRVMGITVGLIMAIGAMFGALNTMFAAVAARAREIATLRAIGFRGLPVVVAVMLETMLLALIGGVIGGLLAWLIFNGYSASTLAAGTVGKLSFELKVSPALLWTGLKWALAIGFIGGLFPAVRAARLPVTTALREL</sequence>
<dbReference type="PANTHER" id="PTHR30572">
    <property type="entry name" value="MEMBRANE COMPONENT OF TRANSPORTER-RELATED"/>
    <property type="match status" value="1"/>
</dbReference>
<comment type="subcellular location">
    <subcellularLocation>
        <location evidence="1">Cell membrane</location>
        <topology evidence="1">Multi-pass membrane protein</topology>
    </subcellularLocation>
</comment>
<comment type="caution">
    <text evidence="9">The sequence shown here is derived from an EMBL/GenBank/DDBJ whole genome shotgun (WGS) entry which is preliminary data.</text>
</comment>
<dbReference type="AlphaFoldDB" id="A0A4R0YFS2"/>
<feature type="transmembrane region" description="Helical" evidence="6">
    <location>
        <begin position="343"/>
        <end position="364"/>
    </location>
</feature>
<organism evidence="9 10">
    <name type="scientific">Dyella soli</name>
    <dbReference type="NCBI Taxonomy" id="522319"/>
    <lineage>
        <taxon>Bacteria</taxon>
        <taxon>Pseudomonadati</taxon>
        <taxon>Pseudomonadota</taxon>
        <taxon>Gammaproteobacteria</taxon>
        <taxon>Lysobacterales</taxon>
        <taxon>Rhodanobacteraceae</taxon>
        <taxon>Dyella</taxon>
    </lineage>
</organism>
<dbReference type="GO" id="GO:0022857">
    <property type="term" value="F:transmembrane transporter activity"/>
    <property type="evidence" value="ECO:0007669"/>
    <property type="project" value="TreeGrafter"/>
</dbReference>
<feature type="transmembrane region" description="Helical" evidence="6">
    <location>
        <begin position="302"/>
        <end position="323"/>
    </location>
</feature>
<reference evidence="9 10" key="1">
    <citation type="submission" date="2019-02" db="EMBL/GenBank/DDBJ databases">
        <title>Dyella amyloliquefaciens sp. nov., isolated from forest soil.</title>
        <authorList>
            <person name="Gao Z.-H."/>
            <person name="Qiu L.-H."/>
        </authorList>
    </citation>
    <scope>NUCLEOTIDE SEQUENCE [LARGE SCALE GENOMIC DNA]</scope>
    <source>
        <strain evidence="9 10">KACC 12747</strain>
    </source>
</reference>
<keyword evidence="5 6" id="KW-0472">Membrane</keyword>
<proteinExistence type="predicted"/>
<keyword evidence="10" id="KW-1185">Reference proteome</keyword>
<accession>A0A4R0YFS2</accession>
<evidence type="ECO:0000256" key="3">
    <source>
        <dbReference type="ARBA" id="ARBA00022692"/>
    </source>
</evidence>
<evidence type="ECO:0000259" key="8">
    <source>
        <dbReference type="Pfam" id="PF12704"/>
    </source>
</evidence>
<feature type="transmembrane region" description="Helical" evidence="6">
    <location>
        <begin position="402"/>
        <end position="421"/>
    </location>
</feature>
<dbReference type="InterPro" id="IPR025857">
    <property type="entry name" value="MacB_PCD"/>
</dbReference>
<evidence type="ECO:0000313" key="10">
    <source>
        <dbReference type="Proteomes" id="UP000291822"/>
    </source>
</evidence>
<dbReference type="RefSeq" id="WP_131412177.1">
    <property type="nucleotide sequence ID" value="NZ_SJTG01000005.1"/>
</dbReference>
<feature type="transmembrane region" description="Helical" evidence="6">
    <location>
        <begin position="7"/>
        <end position="36"/>
    </location>
</feature>
<feature type="transmembrane region" description="Helical" evidence="6">
    <location>
        <begin position="67"/>
        <end position="86"/>
    </location>
</feature>
<keyword evidence="2" id="KW-1003">Cell membrane</keyword>
<dbReference type="InterPro" id="IPR050250">
    <property type="entry name" value="Macrolide_Exporter_MacB"/>
</dbReference>